<organism evidence="1 2">
    <name type="scientific">Robiginitalea aurantiaca</name>
    <dbReference type="NCBI Taxonomy" id="3056915"/>
    <lineage>
        <taxon>Bacteria</taxon>
        <taxon>Pseudomonadati</taxon>
        <taxon>Bacteroidota</taxon>
        <taxon>Flavobacteriia</taxon>
        <taxon>Flavobacteriales</taxon>
        <taxon>Flavobacteriaceae</taxon>
        <taxon>Robiginitalea</taxon>
    </lineage>
</organism>
<dbReference type="EMBL" id="JAUDUY010000003">
    <property type="protein sequence ID" value="MDM9631201.1"/>
    <property type="molecule type" value="Genomic_DNA"/>
</dbReference>
<reference evidence="1" key="1">
    <citation type="submission" date="2023-06" db="EMBL/GenBank/DDBJ databases">
        <title>Robiginitalea aurantiacus sp. nov. and Algoriphagus sediminis sp. nov., isolated from coastal sediment.</title>
        <authorList>
            <person name="Zhou Z.Y."/>
            <person name="An J."/>
            <person name="Jia Y.W."/>
            <person name="Du Z.J."/>
        </authorList>
    </citation>
    <scope>NUCLEOTIDE SEQUENCE</scope>
    <source>
        <strain evidence="1">M39</strain>
    </source>
</reference>
<sequence length="228" mass="26090">MKRKLRAELTGLASKILSDDKMTELPVLYEQARMLYEKLAVLNFIEEKLQDLEVDVSKSSVASKFEKMATAVLNENKRVPESNPHDEDIIIPGIDTIKHMVSEMPGGEELEGILAQFLQQNDFVKNDKDTVTPTAEDIAGVRPARSLNDTLTAKDITMGLNDRLAFVKHLFNDSTEDFNRILSQLNTMDSHKNSVEFIEKMVKPEYENWTGKEEYESRFLAMIERRFS</sequence>
<comment type="caution">
    <text evidence="1">The sequence shown here is derived from an EMBL/GenBank/DDBJ whole genome shotgun (WGS) entry which is preliminary data.</text>
</comment>
<evidence type="ECO:0000313" key="2">
    <source>
        <dbReference type="Proteomes" id="UP001174839"/>
    </source>
</evidence>
<name>A0ABT7WE54_9FLAO</name>
<gene>
    <name evidence="1" type="ORF">QU605_06955</name>
</gene>
<proteinExistence type="predicted"/>
<evidence type="ECO:0000313" key="1">
    <source>
        <dbReference type="EMBL" id="MDM9631201.1"/>
    </source>
</evidence>
<dbReference type="RefSeq" id="WP_289724565.1">
    <property type="nucleotide sequence ID" value="NZ_JAUDUY010000003.1"/>
</dbReference>
<protein>
    <submittedName>
        <fullName evidence="1">Uncharacterized protein</fullName>
    </submittedName>
</protein>
<keyword evidence="2" id="KW-1185">Reference proteome</keyword>
<dbReference type="Proteomes" id="UP001174839">
    <property type="component" value="Unassembled WGS sequence"/>
</dbReference>
<accession>A0ABT7WE54</accession>